<reference evidence="1" key="1">
    <citation type="submission" date="2022-11" db="EMBL/GenBank/DDBJ databases">
        <authorList>
            <person name="Morgan W.R."/>
            <person name="Tartar A."/>
        </authorList>
    </citation>
    <scope>NUCLEOTIDE SEQUENCE</scope>
    <source>
        <strain evidence="1">ARSEF 373</strain>
    </source>
</reference>
<dbReference type="AlphaFoldDB" id="A0AAV2YGA5"/>
<organism evidence="1 2">
    <name type="scientific">Lagenidium giganteum</name>
    <dbReference type="NCBI Taxonomy" id="4803"/>
    <lineage>
        <taxon>Eukaryota</taxon>
        <taxon>Sar</taxon>
        <taxon>Stramenopiles</taxon>
        <taxon>Oomycota</taxon>
        <taxon>Peronosporomycetes</taxon>
        <taxon>Pythiales</taxon>
        <taxon>Pythiaceae</taxon>
    </lineage>
</organism>
<comment type="caution">
    <text evidence="1">The sequence shown here is derived from an EMBL/GenBank/DDBJ whole genome shotgun (WGS) entry which is preliminary data.</text>
</comment>
<keyword evidence="2" id="KW-1185">Reference proteome</keyword>
<protein>
    <submittedName>
        <fullName evidence="1">Uncharacterized protein</fullName>
    </submittedName>
</protein>
<gene>
    <name evidence="1" type="ORF">N0F65_008733</name>
</gene>
<reference evidence="1" key="2">
    <citation type="journal article" date="2023" name="Microbiol Resour">
        <title>Decontamination and Annotation of the Draft Genome Sequence of the Oomycete Lagenidium giganteum ARSEF 373.</title>
        <authorList>
            <person name="Morgan W.R."/>
            <person name="Tartar A."/>
        </authorList>
    </citation>
    <scope>NUCLEOTIDE SEQUENCE</scope>
    <source>
        <strain evidence="1">ARSEF 373</strain>
    </source>
</reference>
<accession>A0AAV2YGA5</accession>
<sequence>MSWSQYFKKYKALTHQMRRSREPTRQVDRALIAKSKMQNRNTDVRRAHGQVTLVEFCQNLLRESPRLQDTSKRVNAIPSDHIKAASRKPNYEGLRSKVVAFEITFFFASRDAHRDCIDSLQPQRTTSLGSECIDADIKRLHTNMQPNRCIPIGDTDAVVSIKPVGAFRRVQIEAMTVIHDLQKNAAMGWLLRLEVKSAVPADMQEEVEETAAAIEQRFPRAKLPGFKHDYVYTHLYRVRSNIWFCDALIAAFLDRLGSEHEGARWPGTVQQIPARATRSAVMPRQEHKDLHS</sequence>
<dbReference type="Proteomes" id="UP001146120">
    <property type="component" value="Unassembled WGS sequence"/>
</dbReference>
<evidence type="ECO:0000313" key="1">
    <source>
        <dbReference type="EMBL" id="DAZ92943.1"/>
    </source>
</evidence>
<proteinExistence type="predicted"/>
<dbReference type="EMBL" id="DAKRPA010000364">
    <property type="protein sequence ID" value="DAZ92943.1"/>
    <property type="molecule type" value="Genomic_DNA"/>
</dbReference>
<name>A0AAV2YGA5_9STRA</name>
<evidence type="ECO:0000313" key="2">
    <source>
        <dbReference type="Proteomes" id="UP001146120"/>
    </source>
</evidence>